<sequence length="142" mass="15817">MTILNIAGIKENDIKTKFEGWKKQGTEKAADALVSYIAEPIIKGLVSVVSFAIIFFVSLLLLRLLVLLLDNVFRLPVLKQANQVLGVALGVFLGLFRAYLFGAAVTLLLPIIQSKNTSFILGDSFIFRFFYRDANILIGFFK</sequence>
<name>A0A645I8J0_9ZZZZ</name>
<organism evidence="6">
    <name type="scientific">bioreactor metagenome</name>
    <dbReference type="NCBI Taxonomy" id="1076179"/>
    <lineage>
        <taxon>unclassified sequences</taxon>
        <taxon>metagenomes</taxon>
        <taxon>ecological metagenomes</taxon>
    </lineage>
</organism>
<evidence type="ECO:0000256" key="2">
    <source>
        <dbReference type="ARBA" id="ARBA00022692"/>
    </source>
</evidence>
<dbReference type="EMBL" id="VSSQ01109334">
    <property type="protein sequence ID" value="MPN47667.1"/>
    <property type="molecule type" value="Genomic_DNA"/>
</dbReference>
<proteinExistence type="predicted"/>
<evidence type="ECO:0000256" key="4">
    <source>
        <dbReference type="ARBA" id="ARBA00023136"/>
    </source>
</evidence>
<dbReference type="GO" id="GO:0016020">
    <property type="term" value="C:membrane"/>
    <property type="evidence" value="ECO:0007669"/>
    <property type="project" value="UniProtKB-SubCell"/>
</dbReference>
<keyword evidence="2 5" id="KW-0812">Transmembrane</keyword>
<dbReference type="Pfam" id="PF02674">
    <property type="entry name" value="Colicin_V"/>
    <property type="match status" value="1"/>
</dbReference>
<dbReference type="InterPro" id="IPR003825">
    <property type="entry name" value="Colicin-V_CvpA"/>
</dbReference>
<reference evidence="6" key="1">
    <citation type="submission" date="2019-08" db="EMBL/GenBank/DDBJ databases">
        <authorList>
            <person name="Kucharzyk K."/>
            <person name="Murdoch R.W."/>
            <person name="Higgins S."/>
            <person name="Loffler F."/>
        </authorList>
    </citation>
    <scope>NUCLEOTIDE SEQUENCE</scope>
</reference>
<evidence type="ECO:0000256" key="3">
    <source>
        <dbReference type="ARBA" id="ARBA00022989"/>
    </source>
</evidence>
<evidence type="ECO:0000256" key="5">
    <source>
        <dbReference type="SAM" id="Phobius"/>
    </source>
</evidence>
<evidence type="ECO:0000256" key="1">
    <source>
        <dbReference type="ARBA" id="ARBA00004141"/>
    </source>
</evidence>
<comment type="subcellular location">
    <subcellularLocation>
        <location evidence="1">Membrane</location>
        <topology evidence="1">Multi-pass membrane protein</topology>
    </subcellularLocation>
</comment>
<keyword evidence="3 5" id="KW-1133">Transmembrane helix</keyword>
<keyword evidence="4 5" id="KW-0472">Membrane</keyword>
<protein>
    <recommendedName>
        <fullName evidence="7">Colicin V production protein</fullName>
    </recommendedName>
</protein>
<evidence type="ECO:0008006" key="7">
    <source>
        <dbReference type="Google" id="ProtNLM"/>
    </source>
</evidence>
<evidence type="ECO:0000313" key="6">
    <source>
        <dbReference type="EMBL" id="MPN47667.1"/>
    </source>
</evidence>
<dbReference type="GO" id="GO:0009403">
    <property type="term" value="P:toxin biosynthetic process"/>
    <property type="evidence" value="ECO:0007669"/>
    <property type="project" value="InterPro"/>
</dbReference>
<feature type="transmembrane region" description="Helical" evidence="5">
    <location>
        <begin position="45"/>
        <end position="69"/>
    </location>
</feature>
<feature type="transmembrane region" description="Helical" evidence="5">
    <location>
        <begin position="89"/>
        <end position="112"/>
    </location>
</feature>
<dbReference type="AlphaFoldDB" id="A0A645I8J0"/>
<comment type="caution">
    <text evidence="6">The sequence shown here is derived from an EMBL/GenBank/DDBJ whole genome shotgun (WGS) entry which is preliminary data.</text>
</comment>
<accession>A0A645I8J0</accession>
<gene>
    <name evidence="6" type="ORF">SDC9_195271</name>
</gene>